<dbReference type="InterPro" id="IPR050168">
    <property type="entry name" value="AAA_ATPase_domain"/>
</dbReference>
<organism evidence="6 7">
    <name type="scientific">Cardiosporidium cionae</name>
    <dbReference type="NCBI Taxonomy" id="476202"/>
    <lineage>
        <taxon>Eukaryota</taxon>
        <taxon>Sar</taxon>
        <taxon>Alveolata</taxon>
        <taxon>Apicomplexa</taxon>
        <taxon>Aconoidasida</taxon>
        <taxon>Nephromycida</taxon>
        <taxon>Cardiosporidium</taxon>
    </lineage>
</organism>
<dbReference type="SUPFAM" id="SSF52540">
    <property type="entry name" value="P-loop containing nucleoside triphosphate hydrolases"/>
    <property type="match status" value="1"/>
</dbReference>
<evidence type="ECO:0000256" key="3">
    <source>
        <dbReference type="SAM" id="Phobius"/>
    </source>
</evidence>
<evidence type="ECO:0000259" key="4">
    <source>
        <dbReference type="SMART" id="SM00382"/>
    </source>
</evidence>
<dbReference type="Pfam" id="PF00004">
    <property type="entry name" value="AAA"/>
    <property type="match status" value="1"/>
</dbReference>
<feature type="domain" description="CDC48 N-terminal subdomain" evidence="5">
    <location>
        <begin position="238"/>
        <end position="321"/>
    </location>
</feature>
<feature type="transmembrane region" description="Helical" evidence="3">
    <location>
        <begin position="93"/>
        <end position="113"/>
    </location>
</feature>
<keyword evidence="3" id="KW-0812">Transmembrane</keyword>
<keyword evidence="2" id="KW-0067">ATP-binding</keyword>
<evidence type="ECO:0000313" key="7">
    <source>
        <dbReference type="Proteomes" id="UP000823046"/>
    </source>
</evidence>
<dbReference type="InterPro" id="IPR003959">
    <property type="entry name" value="ATPase_AAA_core"/>
</dbReference>
<feature type="transmembrane region" description="Helical" evidence="3">
    <location>
        <begin position="12"/>
        <end position="33"/>
    </location>
</feature>
<dbReference type="InterPro" id="IPR003593">
    <property type="entry name" value="AAA+_ATPase"/>
</dbReference>
<dbReference type="PANTHER" id="PTHR23077:SF171">
    <property type="entry name" value="NUCLEAR VALOSIN-CONTAINING PROTEIN-LIKE"/>
    <property type="match status" value="1"/>
</dbReference>
<comment type="caution">
    <text evidence="6">The sequence shown here is derived from an EMBL/GenBank/DDBJ whole genome shotgun (WGS) entry which is preliminary data.</text>
</comment>
<dbReference type="SUPFAM" id="SSF50692">
    <property type="entry name" value="ADC-like"/>
    <property type="match status" value="1"/>
</dbReference>
<dbReference type="Gene3D" id="1.10.8.60">
    <property type="match status" value="1"/>
</dbReference>
<dbReference type="InterPro" id="IPR009010">
    <property type="entry name" value="Asp_de-COase-like_dom_sf"/>
</dbReference>
<keyword evidence="3" id="KW-0472">Membrane</keyword>
<keyword evidence="7" id="KW-1185">Reference proteome</keyword>
<protein>
    <submittedName>
        <fullName evidence="6">Uncharacterized protein</fullName>
    </submittedName>
</protein>
<dbReference type="Proteomes" id="UP000823046">
    <property type="component" value="Unassembled WGS sequence"/>
</dbReference>
<dbReference type="SMART" id="SM01073">
    <property type="entry name" value="CDC48_N"/>
    <property type="match status" value="1"/>
</dbReference>
<dbReference type="InterPro" id="IPR041569">
    <property type="entry name" value="AAA_lid_3"/>
</dbReference>
<dbReference type="EMBL" id="JADAQX010000479">
    <property type="protein sequence ID" value="KAF8820104.1"/>
    <property type="molecule type" value="Genomic_DNA"/>
</dbReference>
<dbReference type="SMART" id="SM00382">
    <property type="entry name" value="AAA"/>
    <property type="match status" value="1"/>
</dbReference>
<reference evidence="6 7" key="1">
    <citation type="journal article" date="2020" name="bioRxiv">
        <title>Metabolic contributions of an alphaproteobacterial endosymbiont in the apicomplexan Cardiosporidium cionae.</title>
        <authorList>
            <person name="Hunter E.S."/>
            <person name="Paight C.J."/>
            <person name="Lane C.E."/>
        </authorList>
    </citation>
    <scope>NUCLEOTIDE SEQUENCE [LARGE SCALE GENOMIC DNA]</scope>
    <source>
        <strain evidence="6">ESH_2018</strain>
    </source>
</reference>
<dbReference type="Gene3D" id="3.40.50.300">
    <property type="entry name" value="P-loop containing nucleotide triphosphate hydrolases"/>
    <property type="match status" value="1"/>
</dbReference>
<keyword evidence="3" id="KW-1133">Transmembrane helix</keyword>
<evidence type="ECO:0000313" key="6">
    <source>
        <dbReference type="EMBL" id="KAF8820104.1"/>
    </source>
</evidence>
<evidence type="ECO:0000256" key="2">
    <source>
        <dbReference type="ARBA" id="ARBA00022840"/>
    </source>
</evidence>
<proteinExistence type="predicted"/>
<dbReference type="SUPFAM" id="SSF54585">
    <property type="entry name" value="Cdc48 domain 2-like"/>
    <property type="match status" value="1"/>
</dbReference>
<dbReference type="Pfam" id="PF17862">
    <property type="entry name" value="AAA_lid_3"/>
    <property type="match status" value="1"/>
</dbReference>
<accession>A0ABQ7J7Y5</accession>
<name>A0ABQ7J7Y5_9APIC</name>
<dbReference type="Gene3D" id="2.40.40.20">
    <property type="match status" value="1"/>
</dbReference>
<dbReference type="Gene3D" id="3.10.330.10">
    <property type="match status" value="1"/>
</dbReference>
<feature type="domain" description="AAA+ ATPase" evidence="4">
    <location>
        <begin position="466"/>
        <end position="601"/>
    </location>
</feature>
<keyword evidence="1" id="KW-0547">Nucleotide-binding</keyword>
<evidence type="ECO:0000256" key="1">
    <source>
        <dbReference type="ARBA" id="ARBA00022741"/>
    </source>
</evidence>
<dbReference type="Pfam" id="PF02359">
    <property type="entry name" value="CDC48_N"/>
    <property type="match status" value="1"/>
</dbReference>
<dbReference type="InterPro" id="IPR027417">
    <property type="entry name" value="P-loop_NTPase"/>
</dbReference>
<dbReference type="PANTHER" id="PTHR23077">
    <property type="entry name" value="AAA-FAMILY ATPASE"/>
    <property type="match status" value="1"/>
</dbReference>
<dbReference type="InterPro" id="IPR003338">
    <property type="entry name" value="CDC4_N-term_subdom"/>
</dbReference>
<sequence length="687" mass="76562">MSQDNRRYSTAAVIVIHFTSWVGMFLFCIGNAFREMYCTLSSYLSCPSICLGTDNYLLKYCISSLSMCNISRSKKFPGHMPLMRCRTHVCKESFSIFCSLKVGFAALFIVSALQQTSGMQHSHQFNMGALTSSLWNNQPAASLPTLRFAVNKLRGSHSSGFKGMDAAKNLEGPLPLSKFTNKILFNSVNKPFILPNLGEVELAPAIETNSNVDTLPCAFSRNSSYEEPKNSPQLSRNVLNIEATKKEENSMIFMNPNRMKELGIFKGDTVLLKGRKQRETVAIAIPDESLDKASAALPSSIRNNLRSWIDSTVRIFPFNDIKVAKSMFLLPFGDTLKAFPEDFDAFEKLVKPFFHQSFRPVHFGDHIKIKYEGKTVEFKILQIAIPNDEDADFGVVGPETVINCKGEPLSRANDDASLPISDEDESLDEIGYDDVGGLSNQIAHIRELIDLPLRHPEVYESVGIPTPRGVLLHGSPGCGKTMIARAIAAETGAYFYVINGPEIMSKLAGESELNLRRAFEKAVQNSPSIIFIDEIDSIAIKRDKAGDVERRVVSQLLTLLDGLKPSQNVICLAATNRPNSLDPALRRFGRFDRELEIPVPDESGRLDILRKKTKRMRLAVDVDLIQVSKDSHGFVGADISQLCLEAALQCIRSHLGEVDFDAETIPPEVRTLLLLRKWRNSVYFECF</sequence>
<dbReference type="InterPro" id="IPR029067">
    <property type="entry name" value="CDC48_domain_2-like_sf"/>
</dbReference>
<gene>
    <name evidence="6" type="ORF">IE077_003563</name>
</gene>
<evidence type="ECO:0000259" key="5">
    <source>
        <dbReference type="SMART" id="SM01073"/>
    </source>
</evidence>